<dbReference type="InterPro" id="IPR036691">
    <property type="entry name" value="Endo/exonu/phosph_ase_sf"/>
</dbReference>
<dbReference type="Gene3D" id="2.130.10.10">
    <property type="entry name" value="YVTN repeat-like/Quinoprotein amine dehydrogenase"/>
    <property type="match status" value="1"/>
</dbReference>
<sequence>DLWSGCEGGIVKVWPWEKMEKYFSLKADEKHMASLLLERSYIDLRTQVTVNGVCPLSHADVHYMLVDNSRGKVWSAGYQSFSLWDARTRELLKVFNIDGQISRFDMPPVRDPSVEAEMKTRFDFASKKDKSQSSLSFLQRSRNALMGAADAFRRAAGKGVDDNHRTEALVLTGDGMIWSGCSNGLLVQWDGNGKRLREFNHHPFAVQCLCTFGSRIWVGYVTGRIQVLNLDGSMLGEWIAHNSAIIKMAVGAGYVFTLANHGGIRGWDITSPGPLDEVLRSEIASKRLLYTKIEKLKLLTCTWNVGQGKASHDSLILWLGSAASDVGIVVVGLQEVEMGAGFLAMSAARETVRFLRVEIKYKMKLYKQSD</sequence>
<dbReference type="SUPFAM" id="SSF50978">
    <property type="entry name" value="WD40 repeat-like"/>
    <property type="match status" value="1"/>
</dbReference>
<protein>
    <submittedName>
        <fullName evidence="2">Type i inositol polyphosphate 5-phosphatase</fullName>
    </submittedName>
</protein>
<dbReference type="Proteomes" id="UP000554482">
    <property type="component" value="Unassembled WGS sequence"/>
</dbReference>
<dbReference type="InterPro" id="IPR015943">
    <property type="entry name" value="WD40/YVTN_repeat-like_dom_sf"/>
</dbReference>
<proteinExistence type="predicted"/>
<dbReference type="EMBL" id="JABWDY010012055">
    <property type="protein sequence ID" value="KAF5199379.1"/>
    <property type="molecule type" value="Genomic_DNA"/>
</dbReference>
<feature type="non-terminal residue" evidence="2">
    <location>
        <position position="1"/>
    </location>
</feature>
<dbReference type="AlphaFoldDB" id="A0A7J6WPT3"/>
<dbReference type="GO" id="GO:0046856">
    <property type="term" value="P:phosphatidylinositol dephosphorylation"/>
    <property type="evidence" value="ECO:0007669"/>
    <property type="project" value="InterPro"/>
</dbReference>
<dbReference type="Gene3D" id="3.60.10.10">
    <property type="entry name" value="Endonuclease/exonuclease/phosphatase"/>
    <property type="match status" value="1"/>
</dbReference>
<organism evidence="2 3">
    <name type="scientific">Thalictrum thalictroides</name>
    <name type="common">Rue-anemone</name>
    <name type="synonym">Anemone thalictroides</name>
    <dbReference type="NCBI Taxonomy" id="46969"/>
    <lineage>
        <taxon>Eukaryota</taxon>
        <taxon>Viridiplantae</taxon>
        <taxon>Streptophyta</taxon>
        <taxon>Embryophyta</taxon>
        <taxon>Tracheophyta</taxon>
        <taxon>Spermatophyta</taxon>
        <taxon>Magnoliopsida</taxon>
        <taxon>Ranunculales</taxon>
        <taxon>Ranunculaceae</taxon>
        <taxon>Thalictroideae</taxon>
        <taxon>Thalictrum</taxon>
    </lineage>
</organism>
<evidence type="ECO:0000313" key="3">
    <source>
        <dbReference type="Proteomes" id="UP000554482"/>
    </source>
</evidence>
<dbReference type="OrthoDB" id="1925875at2759"/>
<evidence type="ECO:0000259" key="1">
    <source>
        <dbReference type="Pfam" id="PF23754"/>
    </source>
</evidence>
<dbReference type="InterPro" id="IPR046985">
    <property type="entry name" value="IP5"/>
</dbReference>
<gene>
    <name evidence="2" type="ORF">FRX31_011034</name>
</gene>
<dbReference type="Pfam" id="PF23754">
    <property type="entry name" value="Beta-prop_IP5PC_F"/>
    <property type="match status" value="1"/>
</dbReference>
<dbReference type="InterPro" id="IPR036322">
    <property type="entry name" value="WD40_repeat_dom_sf"/>
</dbReference>
<name>A0A7J6WPT3_THATH</name>
<dbReference type="PANTHER" id="PTHR11200:SF300">
    <property type="entry name" value="TYPE II INOSITOL 1,4,5-TRISPHOSPHATE 5-PHOSPHATASE"/>
    <property type="match status" value="1"/>
</dbReference>
<reference evidence="2 3" key="1">
    <citation type="submission" date="2020-06" db="EMBL/GenBank/DDBJ databases">
        <title>Transcriptomic and genomic resources for Thalictrum thalictroides and T. hernandezii: Facilitating candidate gene discovery in an emerging model plant lineage.</title>
        <authorList>
            <person name="Arias T."/>
            <person name="Riano-Pachon D.M."/>
            <person name="Di Stilio V.S."/>
        </authorList>
    </citation>
    <scope>NUCLEOTIDE SEQUENCE [LARGE SCALE GENOMIC DNA]</scope>
    <source>
        <strain evidence="3">cv. WT478/WT964</strain>
        <tissue evidence="2">Leaves</tissue>
    </source>
</reference>
<dbReference type="GO" id="GO:0004439">
    <property type="term" value="F:phosphatidylinositol-4,5-bisphosphate 5-phosphatase activity"/>
    <property type="evidence" value="ECO:0007669"/>
    <property type="project" value="TreeGrafter"/>
</dbReference>
<dbReference type="SUPFAM" id="SSF56219">
    <property type="entry name" value="DNase I-like"/>
    <property type="match status" value="1"/>
</dbReference>
<keyword evidence="3" id="KW-1185">Reference proteome</keyword>
<dbReference type="InterPro" id="IPR056454">
    <property type="entry name" value="Beta-prop_IP5PC_F"/>
</dbReference>
<comment type="caution">
    <text evidence="2">The sequence shown here is derived from an EMBL/GenBank/DDBJ whole genome shotgun (WGS) entry which is preliminary data.</text>
</comment>
<evidence type="ECO:0000313" key="2">
    <source>
        <dbReference type="EMBL" id="KAF5199379.1"/>
    </source>
</evidence>
<dbReference type="PANTHER" id="PTHR11200">
    <property type="entry name" value="INOSITOL 5-PHOSPHATASE"/>
    <property type="match status" value="1"/>
</dbReference>
<accession>A0A7J6WPT3</accession>
<feature type="domain" description="IP5PC-F beta-propeller" evidence="1">
    <location>
        <begin position="1"/>
        <end position="267"/>
    </location>
</feature>